<keyword evidence="3" id="KW-1185">Reference proteome</keyword>
<evidence type="ECO:0000313" key="3">
    <source>
        <dbReference type="Proteomes" id="UP001470230"/>
    </source>
</evidence>
<feature type="region of interest" description="Disordered" evidence="1">
    <location>
        <begin position="108"/>
        <end position="143"/>
    </location>
</feature>
<accession>A0ABR2JDB2</accession>
<feature type="compositionally biased region" description="Low complexity" evidence="1">
    <location>
        <begin position="108"/>
        <end position="123"/>
    </location>
</feature>
<feature type="region of interest" description="Disordered" evidence="1">
    <location>
        <begin position="58"/>
        <end position="92"/>
    </location>
</feature>
<dbReference type="EMBL" id="JAPFFF010000012">
    <property type="protein sequence ID" value="KAK8875730.1"/>
    <property type="molecule type" value="Genomic_DNA"/>
</dbReference>
<dbReference type="Gene3D" id="2.60.450.20">
    <property type="match status" value="1"/>
</dbReference>
<evidence type="ECO:0008006" key="4">
    <source>
        <dbReference type="Google" id="ProtNLM"/>
    </source>
</evidence>
<comment type="caution">
    <text evidence="2">The sequence shown here is derived from an EMBL/GenBank/DDBJ whole genome shotgun (WGS) entry which is preliminary data.</text>
</comment>
<feature type="compositionally biased region" description="Low complexity" evidence="1">
    <location>
        <begin position="66"/>
        <end position="84"/>
    </location>
</feature>
<dbReference type="InterPro" id="IPR047002">
    <property type="entry name" value="Tcp10_C_sf"/>
</dbReference>
<evidence type="ECO:0000313" key="2">
    <source>
        <dbReference type="EMBL" id="KAK8875730.1"/>
    </source>
</evidence>
<sequence length="304" mass="34999">MENKGSRATLANFYPNLFSQLPDDMKYTVEIENIGNNSNYDEIEEKINEIDLSIQLSSNKKRNTRSRSSFHSFSTRSSHSSRSSKTQNSELTTSSLFQTTGSLSNMNFNNCNSNASPTPIKITHIIKRKKKKNSNKSRKRSPIKNYMKNVSPKIPKVTANEQKPIFKKKNLPFTILYPGYQIRFNYHPKDVIYSKESLGCPIILTYRNGDIETRFNNGTSQILHCRNKFTYFANGDIQHEFPDGAIAYFYASNKATEFFHPNGTRVIQFISGGRYTYYPNVKIDITYHQFNSKGPPFCSEKKLH</sequence>
<feature type="compositionally biased region" description="Basic residues" evidence="1">
    <location>
        <begin position="124"/>
        <end position="142"/>
    </location>
</feature>
<protein>
    <recommendedName>
        <fullName evidence="4">Centromere protein J C-terminal domain-containing protein</fullName>
    </recommendedName>
</protein>
<dbReference type="Proteomes" id="UP001470230">
    <property type="component" value="Unassembled WGS sequence"/>
</dbReference>
<gene>
    <name evidence="2" type="ORF">M9Y10_005905</name>
</gene>
<name>A0ABR2JDB2_9EUKA</name>
<proteinExistence type="predicted"/>
<reference evidence="2 3" key="1">
    <citation type="submission" date="2024-04" db="EMBL/GenBank/DDBJ databases">
        <title>Tritrichomonas musculus Genome.</title>
        <authorList>
            <person name="Alves-Ferreira E."/>
            <person name="Grigg M."/>
            <person name="Lorenzi H."/>
            <person name="Galac M."/>
        </authorList>
    </citation>
    <scope>NUCLEOTIDE SEQUENCE [LARGE SCALE GENOMIC DNA]</scope>
    <source>
        <strain evidence="2 3">EAF2021</strain>
    </source>
</reference>
<organism evidence="2 3">
    <name type="scientific">Tritrichomonas musculus</name>
    <dbReference type="NCBI Taxonomy" id="1915356"/>
    <lineage>
        <taxon>Eukaryota</taxon>
        <taxon>Metamonada</taxon>
        <taxon>Parabasalia</taxon>
        <taxon>Tritrichomonadida</taxon>
        <taxon>Tritrichomonadidae</taxon>
        <taxon>Tritrichomonas</taxon>
    </lineage>
</organism>
<evidence type="ECO:0000256" key="1">
    <source>
        <dbReference type="SAM" id="MobiDB-lite"/>
    </source>
</evidence>